<accession>A0A427XI27</accession>
<keyword evidence="3" id="KW-1185">Reference proteome</keyword>
<sequence length="163" mass="17442">MQDDQWTNAISAAGEIVDEAKAARDHLEAALKHADAGHEQARTHLQELWRARRLGLAADEAHPAEDAPTDEPHGQGGEVANSGGGVGGSGLCHGHRGTPAILAYLPPESNDAAADPNIKVPELGELRKHLQDIEDTVVHLTEACEQARLLCFALDEEMARRNS</sequence>
<dbReference type="Proteomes" id="UP000279236">
    <property type="component" value="Unassembled WGS sequence"/>
</dbReference>
<feature type="compositionally biased region" description="Gly residues" evidence="1">
    <location>
        <begin position="74"/>
        <end position="91"/>
    </location>
</feature>
<gene>
    <name evidence="2" type="ORF">EHS24_002211</name>
</gene>
<evidence type="ECO:0000313" key="2">
    <source>
        <dbReference type="EMBL" id="RSH78486.1"/>
    </source>
</evidence>
<protein>
    <submittedName>
        <fullName evidence="2">Uncharacterized protein</fullName>
    </submittedName>
</protein>
<proteinExistence type="predicted"/>
<evidence type="ECO:0000313" key="3">
    <source>
        <dbReference type="Proteomes" id="UP000279236"/>
    </source>
</evidence>
<dbReference type="RefSeq" id="XP_028473633.1">
    <property type="nucleotide sequence ID" value="XM_028617955.1"/>
</dbReference>
<reference evidence="2 3" key="1">
    <citation type="submission" date="2018-11" db="EMBL/GenBank/DDBJ databases">
        <title>Genome sequence of Apiotrichum porosum DSM 27194.</title>
        <authorList>
            <person name="Aliyu H."/>
            <person name="Gorte O."/>
            <person name="Ochsenreither K."/>
        </authorList>
    </citation>
    <scope>NUCLEOTIDE SEQUENCE [LARGE SCALE GENOMIC DNA]</scope>
    <source>
        <strain evidence="2 3">DSM 27194</strain>
    </source>
</reference>
<feature type="region of interest" description="Disordered" evidence="1">
    <location>
        <begin position="62"/>
        <end position="92"/>
    </location>
</feature>
<name>A0A427XI27_9TREE</name>
<comment type="caution">
    <text evidence="2">The sequence shown here is derived from an EMBL/GenBank/DDBJ whole genome shotgun (WGS) entry which is preliminary data.</text>
</comment>
<feature type="compositionally biased region" description="Basic and acidic residues" evidence="1">
    <location>
        <begin position="62"/>
        <end position="73"/>
    </location>
</feature>
<dbReference type="AlphaFoldDB" id="A0A427XI27"/>
<organism evidence="2 3">
    <name type="scientific">Apiotrichum porosum</name>
    <dbReference type="NCBI Taxonomy" id="105984"/>
    <lineage>
        <taxon>Eukaryota</taxon>
        <taxon>Fungi</taxon>
        <taxon>Dikarya</taxon>
        <taxon>Basidiomycota</taxon>
        <taxon>Agaricomycotina</taxon>
        <taxon>Tremellomycetes</taxon>
        <taxon>Trichosporonales</taxon>
        <taxon>Trichosporonaceae</taxon>
        <taxon>Apiotrichum</taxon>
    </lineage>
</organism>
<dbReference type="GeneID" id="39586754"/>
<dbReference type="EMBL" id="RSCE01000012">
    <property type="protein sequence ID" value="RSH78486.1"/>
    <property type="molecule type" value="Genomic_DNA"/>
</dbReference>
<evidence type="ECO:0000256" key="1">
    <source>
        <dbReference type="SAM" id="MobiDB-lite"/>
    </source>
</evidence>